<dbReference type="RefSeq" id="WP_111324926.1">
    <property type="nucleotide sequence ID" value="NZ_BIFX01000001.1"/>
</dbReference>
<evidence type="ECO:0000313" key="2">
    <source>
        <dbReference type="EMBL" id="PZW24730.1"/>
    </source>
</evidence>
<sequence>MPKRHQQAPAKKLVGHNNPKKTTEITTGTPKKQETYEREAREHKDPGVIAQHEKPHPERVAHPGLTHKADSQERMEDRETRSGSESNATTPRKDERVHREHKGIKEPRGKGVSVDYSEDLLANNLAGEHHGMRDPSILDYGRTAMDIKELHTILADLSDDELKSLIPVGEGSRLEQGAKYIDLKHLERGEFVATANMIAEPGHIYVAKKDTDYVLWNRLNQVSNPERLDEASES</sequence>
<feature type="compositionally biased region" description="Basic and acidic residues" evidence="1">
    <location>
        <begin position="91"/>
        <end position="109"/>
    </location>
</feature>
<dbReference type="Proteomes" id="UP000248806">
    <property type="component" value="Unassembled WGS sequence"/>
</dbReference>
<proteinExistence type="predicted"/>
<feature type="compositionally biased region" description="Basic and acidic residues" evidence="1">
    <location>
        <begin position="31"/>
        <end position="82"/>
    </location>
</feature>
<organism evidence="2 3">
    <name type="scientific">Thermosporothrix hazakensis</name>
    <dbReference type="NCBI Taxonomy" id="644383"/>
    <lineage>
        <taxon>Bacteria</taxon>
        <taxon>Bacillati</taxon>
        <taxon>Chloroflexota</taxon>
        <taxon>Ktedonobacteria</taxon>
        <taxon>Ktedonobacterales</taxon>
        <taxon>Thermosporotrichaceae</taxon>
        <taxon>Thermosporothrix</taxon>
    </lineage>
</organism>
<evidence type="ECO:0000256" key="1">
    <source>
        <dbReference type="SAM" id="MobiDB-lite"/>
    </source>
</evidence>
<reference evidence="2 3" key="1">
    <citation type="submission" date="2018-06" db="EMBL/GenBank/DDBJ databases">
        <title>Genomic Encyclopedia of Archaeal and Bacterial Type Strains, Phase II (KMG-II): from individual species to whole genera.</title>
        <authorList>
            <person name="Goeker M."/>
        </authorList>
    </citation>
    <scope>NUCLEOTIDE SEQUENCE [LARGE SCALE GENOMIC DNA]</scope>
    <source>
        <strain evidence="2 3">ATCC BAA-1881</strain>
    </source>
</reference>
<keyword evidence="3" id="KW-1185">Reference proteome</keyword>
<accession>A0A326U2G0</accession>
<dbReference type="OrthoDB" id="162944at2"/>
<dbReference type="EMBL" id="QKUF01000021">
    <property type="protein sequence ID" value="PZW24730.1"/>
    <property type="molecule type" value="Genomic_DNA"/>
</dbReference>
<dbReference type="AlphaFoldDB" id="A0A326U2G0"/>
<comment type="caution">
    <text evidence="2">The sequence shown here is derived from an EMBL/GenBank/DDBJ whole genome shotgun (WGS) entry which is preliminary data.</text>
</comment>
<protein>
    <submittedName>
        <fullName evidence="2">Uncharacterized protein</fullName>
    </submittedName>
</protein>
<feature type="region of interest" description="Disordered" evidence="1">
    <location>
        <begin position="1"/>
        <end position="111"/>
    </location>
</feature>
<evidence type="ECO:0000313" key="3">
    <source>
        <dbReference type="Proteomes" id="UP000248806"/>
    </source>
</evidence>
<gene>
    <name evidence="2" type="ORF">EI42_04612</name>
</gene>
<name>A0A326U2G0_THEHA</name>